<dbReference type="Gene3D" id="2.10.25.10">
    <property type="entry name" value="Laminin"/>
    <property type="match status" value="3"/>
</dbReference>
<feature type="disulfide bond" evidence="17">
    <location>
        <begin position="126"/>
        <end position="143"/>
    </location>
</feature>
<keyword evidence="4" id="KW-0301">Gamma-carboxyglutamic acid</keyword>
<dbReference type="PRINTS" id="PR00001">
    <property type="entry name" value="GLABLOOD"/>
</dbReference>
<dbReference type="PROSITE" id="PS01187">
    <property type="entry name" value="EGF_CA"/>
    <property type="match status" value="1"/>
</dbReference>
<keyword evidence="15" id="KW-0379">Hydroxylation</keyword>
<evidence type="ECO:0000256" key="14">
    <source>
        <dbReference type="ARBA" id="ARBA00023180"/>
    </source>
</evidence>
<name>A0A4X1UKN7_PIG</name>
<dbReference type="PROSITE" id="PS50998">
    <property type="entry name" value="GLA_2"/>
    <property type="match status" value="1"/>
</dbReference>
<dbReference type="EMBL" id="DQIR01210918">
    <property type="protein sequence ID" value="HDB66395.1"/>
    <property type="molecule type" value="Transcribed_RNA"/>
</dbReference>
<organism evidence="18">
    <name type="scientific">Sus scrofa</name>
    <name type="common">Pig</name>
    <dbReference type="NCBI Taxonomy" id="9823"/>
    <lineage>
        <taxon>Eukaryota</taxon>
        <taxon>Metazoa</taxon>
        <taxon>Chordata</taxon>
        <taxon>Craniata</taxon>
        <taxon>Vertebrata</taxon>
        <taxon>Euteleostomi</taxon>
        <taxon>Mammalia</taxon>
        <taxon>Eutheria</taxon>
        <taxon>Laurasiatheria</taxon>
        <taxon>Artiodactyla</taxon>
        <taxon>Suina</taxon>
        <taxon>Suidae</taxon>
        <taxon>Sus</taxon>
    </lineage>
</organism>
<dbReference type="InterPro" id="IPR000742">
    <property type="entry name" value="EGF"/>
</dbReference>
<dbReference type="AlphaFoldDB" id="A0A4X1UKN7"/>
<dbReference type="Pfam" id="PF00594">
    <property type="entry name" value="Gla"/>
    <property type="match status" value="1"/>
</dbReference>
<keyword evidence="9" id="KW-0677">Repeat</keyword>
<evidence type="ECO:0000256" key="9">
    <source>
        <dbReference type="ARBA" id="ARBA00022737"/>
    </source>
</evidence>
<evidence type="ECO:0000256" key="10">
    <source>
        <dbReference type="ARBA" id="ARBA00022837"/>
    </source>
</evidence>
<dbReference type="PROSITE" id="PS50025">
    <property type="entry name" value="LAM_G_DOMAIN"/>
    <property type="match status" value="1"/>
</dbReference>
<dbReference type="InterPro" id="IPR009030">
    <property type="entry name" value="Growth_fac_rcpt_cys_sf"/>
</dbReference>
<evidence type="ECO:0000256" key="11">
    <source>
        <dbReference type="ARBA" id="ARBA00023084"/>
    </source>
</evidence>
<dbReference type="InterPro" id="IPR049883">
    <property type="entry name" value="NOTCH1_EGF-like"/>
</dbReference>
<keyword evidence="13 17" id="KW-1015">Disulfide bond</keyword>
<dbReference type="PROSITE" id="PS00011">
    <property type="entry name" value="GLA_1"/>
    <property type="match status" value="1"/>
</dbReference>
<evidence type="ECO:0000313" key="18">
    <source>
        <dbReference type="EMBL" id="HDB66395.1"/>
    </source>
</evidence>
<dbReference type="InterPro" id="IPR051145">
    <property type="entry name" value="GAS-SHBG-PROS"/>
</dbReference>
<dbReference type="Gene3D" id="2.60.120.200">
    <property type="match status" value="2"/>
</dbReference>
<evidence type="ECO:0000256" key="2">
    <source>
        <dbReference type="ARBA" id="ARBA00004613"/>
    </source>
</evidence>
<comment type="caution">
    <text evidence="17">Lacks conserved residue(s) required for the propagation of feature annotation.</text>
</comment>
<accession>A0A4X1UKN7</accession>
<dbReference type="InterPro" id="IPR000152">
    <property type="entry name" value="EGF-type_Asp/Asn_hydroxyl_site"/>
</dbReference>
<dbReference type="PROSITE" id="PS00010">
    <property type="entry name" value="ASX_HYDROXYL"/>
    <property type="match status" value="3"/>
</dbReference>
<dbReference type="SMART" id="SM00069">
    <property type="entry name" value="GLA"/>
    <property type="match status" value="1"/>
</dbReference>
<evidence type="ECO:0000256" key="4">
    <source>
        <dbReference type="ARBA" id="ARBA00022479"/>
    </source>
</evidence>
<dbReference type="InterPro" id="IPR035972">
    <property type="entry name" value="GLA-like_dom_SF"/>
</dbReference>
<evidence type="ECO:0000256" key="5">
    <source>
        <dbReference type="ARBA" id="ARBA00022525"/>
    </source>
</evidence>
<dbReference type="Pfam" id="PF00054">
    <property type="entry name" value="Laminin_G_1"/>
    <property type="match status" value="1"/>
</dbReference>
<keyword evidence="10" id="KW-0106">Calcium</keyword>
<dbReference type="SUPFAM" id="SSF57184">
    <property type="entry name" value="Growth factor receptor domain"/>
    <property type="match status" value="1"/>
</dbReference>
<comment type="subcellular location">
    <subcellularLocation>
        <location evidence="2">Secreted</location>
    </subcellularLocation>
</comment>
<dbReference type="FunFam" id="2.60.120.200:FF:000077">
    <property type="entry name" value="vitamin K-dependent protein S"/>
    <property type="match status" value="1"/>
</dbReference>
<dbReference type="FunFam" id="2.60.120.200:FF:000129">
    <property type="entry name" value="Vitamin K-dependent protein S"/>
    <property type="match status" value="1"/>
</dbReference>
<dbReference type="Gene3D" id="4.10.740.10">
    <property type="entry name" value="Coagulation Factor IX"/>
    <property type="match status" value="1"/>
</dbReference>
<dbReference type="InterPro" id="IPR000294">
    <property type="entry name" value="GLA_domain"/>
</dbReference>
<dbReference type="PROSITE" id="PS00022">
    <property type="entry name" value="EGF_1"/>
    <property type="match status" value="1"/>
</dbReference>
<keyword evidence="16" id="KW-0280">Fibrinolysis</keyword>
<keyword evidence="14" id="KW-0325">Glycoprotein</keyword>
<evidence type="ECO:0000256" key="13">
    <source>
        <dbReference type="ARBA" id="ARBA00023157"/>
    </source>
</evidence>
<keyword evidence="12" id="KW-0865">Zymogen</keyword>
<dbReference type="FunFam" id="4.10.740.10:FF:000001">
    <property type="entry name" value="vitamin K-dependent protein S"/>
    <property type="match status" value="1"/>
</dbReference>
<keyword evidence="6 17" id="KW-0245">EGF-like domain</keyword>
<dbReference type="InterPro" id="IPR013320">
    <property type="entry name" value="ConA-like_dom_sf"/>
</dbReference>
<proteinExistence type="predicted"/>
<protein>
    <recommendedName>
        <fullName evidence="3">Vitamin K-dependent protein S</fullName>
    </recommendedName>
</protein>
<evidence type="ECO:0000256" key="12">
    <source>
        <dbReference type="ARBA" id="ARBA00023145"/>
    </source>
</evidence>
<dbReference type="Pfam" id="PF07645">
    <property type="entry name" value="EGF_CA"/>
    <property type="match status" value="2"/>
</dbReference>
<comment type="function">
    <text evidence="1">Anticoagulant plasma protein; it is a cofactor to activated protein C in the degradation of coagulation factors Va and VIIIa. It helps to prevent coagulation and stimulating fibrinolysis.</text>
</comment>
<accession>A0A480U6K1</accession>
<dbReference type="FunFam" id="2.10.25.10:FF:000426">
    <property type="entry name" value="Vitamin K-dependent protein S"/>
    <property type="match status" value="1"/>
</dbReference>
<sequence>MRVLGGRCGALLACLALALPVLEANFLSKQHASQVLIRKRRANSMLEERKQGNLERECIEELCSKEEAREVFENDPETEYFYPAYLACLGSFRAGLFTAARLSTNAYPDLRSCVNAIPDQCNPLPCNEDGYLTCKDGQAMFTCICKSGWEGEKCELDVDECSVKPSICGTAVCKNIPGDFECECPEGYRYNPTLKYCEDVDECSENMCAQLCVNYPGGYSCYCDGKRGFKLAQDQKSCEAVPVCLPLNLDKNYELLYLAEQFVGVVLYLKFRLPEITRFSAEFDFRTYDSEGVILYAESSDHSAWFLIALRDGKIEIQFKNEHTTKITTGGRVINDGLWNMVSVEELEQSISVKIAKEAVMNINKPESLFKPTNGFLETKVYFAGLPRKVENALIKPINPRLDGCIRGWNLMNQGASGVKEIIQEKQNKHCLVTVEKGSYYPGSGVAQFSIDYKNVSSAGAWQVNVSLNIRPSAGTGVMLALVSGNTVPFALSLVDSATEKLQDIVVSVENVEIARIKALSLCSSLQSLLEMRVSVNSLELLTQFEKRRISSEDYQGQFAILDKAMEGTVATYLGGLPDVPFSATPVNAFYNGCMDVIINGVPLDLDEAIAKHNDIRAHSCPSVWKNTRNT</sequence>
<dbReference type="SUPFAM" id="SSF49899">
    <property type="entry name" value="Concanavalin A-like lectins/glucanases"/>
    <property type="match status" value="2"/>
</dbReference>
<dbReference type="GO" id="GO:0007596">
    <property type="term" value="P:blood coagulation"/>
    <property type="evidence" value="ECO:0007669"/>
    <property type="project" value="UniProtKB-KW"/>
</dbReference>
<dbReference type="SMART" id="SM00282">
    <property type="entry name" value="LamG"/>
    <property type="match status" value="1"/>
</dbReference>
<evidence type="ECO:0000256" key="16">
    <source>
        <dbReference type="ARBA" id="ARBA00023281"/>
    </source>
</evidence>
<dbReference type="GO" id="GO:0042730">
    <property type="term" value="P:fibrinolysis"/>
    <property type="evidence" value="ECO:0007669"/>
    <property type="project" value="UniProtKB-KW"/>
</dbReference>
<evidence type="ECO:0000256" key="17">
    <source>
        <dbReference type="PROSITE-ProRule" id="PRU00076"/>
    </source>
</evidence>
<keyword evidence="11" id="KW-0094">Blood coagulation</keyword>
<dbReference type="CDD" id="cd00054">
    <property type="entry name" value="EGF_CA"/>
    <property type="match status" value="1"/>
</dbReference>
<evidence type="ECO:0000256" key="7">
    <source>
        <dbReference type="ARBA" id="ARBA00022685"/>
    </source>
</evidence>
<keyword evidence="8" id="KW-0356">Hemostasis</keyword>
<dbReference type="PANTHER" id="PTHR24040">
    <property type="entry name" value="LAMININ G-LIKE DOMAIN-CONTAINING PROTEIN"/>
    <property type="match status" value="1"/>
</dbReference>
<keyword evidence="5" id="KW-0964">Secreted</keyword>
<evidence type="ECO:0000256" key="3">
    <source>
        <dbReference type="ARBA" id="ARBA00017875"/>
    </source>
</evidence>
<dbReference type="SUPFAM" id="SSF57630">
    <property type="entry name" value="GLA-domain"/>
    <property type="match status" value="1"/>
</dbReference>
<dbReference type="SMART" id="SM00179">
    <property type="entry name" value="EGF_CA"/>
    <property type="match status" value="3"/>
</dbReference>
<evidence type="ECO:0000256" key="8">
    <source>
        <dbReference type="ARBA" id="ARBA00022696"/>
    </source>
</evidence>
<dbReference type="SMART" id="SM00181">
    <property type="entry name" value="EGF"/>
    <property type="match status" value="3"/>
</dbReference>
<dbReference type="PROSITE" id="PS50026">
    <property type="entry name" value="EGF_3"/>
    <property type="match status" value="2"/>
</dbReference>
<dbReference type="InterPro" id="IPR017857">
    <property type="entry name" value="Coagulation_fac-like_Gla_dom"/>
</dbReference>
<dbReference type="GO" id="GO:0005576">
    <property type="term" value="C:extracellular region"/>
    <property type="evidence" value="ECO:0007669"/>
    <property type="project" value="UniProtKB-SubCell"/>
</dbReference>
<dbReference type="InterPro" id="IPR001881">
    <property type="entry name" value="EGF-like_Ca-bd_dom"/>
</dbReference>
<dbReference type="InterPro" id="IPR018097">
    <property type="entry name" value="EGF_Ca-bd_CS"/>
</dbReference>
<feature type="disulfide bond" evidence="17">
    <location>
        <begin position="145"/>
        <end position="154"/>
    </location>
</feature>
<reference evidence="18" key="1">
    <citation type="journal article" date="2019" name="PeerJ">
        <title>Genes of the pig, Sus scrofa, reconstructed with EvidentialGene.</title>
        <authorList>
            <person name="Gilbert D.G."/>
        </authorList>
    </citation>
    <scope>NUCLEOTIDE SEQUENCE</scope>
</reference>
<keyword evidence="7" id="KW-0165">Cleavage on pair of basic residues</keyword>
<dbReference type="GO" id="GO:0005509">
    <property type="term" value="F:calcium ion binding"/>
    <property type="evidence" value="ECO:0007669"/>
    <property type="project" value="InterPro"/>
</dbReference>
<dbReference type="FunFam" id="2.10.25.10:FF:000748">
    <property type="entry name" value="Vitamin K-dependent protein S"/>
    <property type="match status" value="1"/>
</dbReference>
<evidence type="ECO:0000256" key="6">
    <source>
        <dbReference type="ARBA" id="ARBA00022536"/>
    </source>
</evidence>
<evidence type="ECO:0000256" key="15">
    <source>
        <dbReference type="ARBA" id="ARBA00023278"/>
    </source>
</evidence>
<dbReference type="PROSITE" id="PS01186">
    <property type="entry name" value="EGF_2"/>
    <property type="match status" value="2"/>
</dbReference>
<dbReference type="CDD" id="cd00110">
    <property type="entry name" value="LamG"/>
    <property type="match status" value="1"/>
</dbReference>
<dbReference type="Pfam" id="PF00008">
    <property type="entry name" value="EGF"/>
    <property type="match status" value="1"/>
</dbReference>
<dbReference type="InterPro" id="IPR001791">
    <property type="entry name" value="Laminin_G"/>
</dbReference>
<evidence type="ECO:0000256" key="1">
    <source>
        <dbReference type="ARBA" id="ARBA00002240"/>
    </source>
</evidence>
<dbReference type="PANTHER" id="PTHR24040:SF0">
    <property type="entry name" value="VITAMIN K-DEPENDENT PROTEIN S"/>
    <property type="match status" value="1"/>
</dbReference>